<proteinExistence type="predicted"/>
<accession>A0ABY3X7R3</accession>
<reference evidence="1 2" key="1">
    <citation type="submission" date="2022-03" db="EMBL/GenBank/DDBJ databases">
        <title>Ignatzschineria rhizosphaerae HR5S32.</title>
        <authorList>
            <person name="Sun J.Q."/>
            <person name="Feng J.Y."/>
        </authorList>
    </citation>
    <scope>NUCLEOTIDE SEQUENCE [LARGE SCALE GENOMIC DNA]</scope>
    <source>
        <strain evidence="1 2">HR5S32</strain>
    </source>
</reference>
<dbReference type="Proteomes" id="UP000829542">
    <property type="component" value="Chromosome"/>
</dbReference>
<keyword evidence="2" id="KW-1185">Reference proteome</keyword>
<organism evidence="1 2">
    <name type="scientific">Ignatzschineria rhizosphaerae</name>
    <dbReference type="NCBI Taxonomy" id="2923279"/>
    <lineage>
        <taxon>Bacteria</taxon>
        <taxon>Pseudomonadati</taxon>
        <taxon>Pseudomonadota</taxon>
        <taxon>Gammaproteobacteria</taxon>
        <taxon>Cardiobacteriales</taxon>
        <taxon>Ignatzschineriaceae</taxon>
        <taxon>Ignatzschineria</taxon>
    </lineage>
</organism>
<dbReference type="EMBL" id="CP093379">
    <property type="protein sequence ID" value="UNM96048.1"/>
    <property type="molecule type" value="Genomic_DNA"/>
</dbReference>
<evidence type="ECO:0000313" key="2">
    <source>
        <dbReference type="Proteomes" id="UP000829542"/>
    </source>
</evidence>
<evidence type="ECO:0000313" key="1">
    <source>
        <dbReference type="EMBL" id="UNM96048.1"/>
    </source>
</evidence>
<protein>
    <submittedName>
        <fullName evidence="1">Uncharacterized protein</fullName>
    </submittedName>
</protein>
<sequence length="65" mass="7718">MSKRVEIDVIDDRCIYINDYRIAGSKPYVSENLKSTNYITTTDRILDQLDFEDIEKYILKKRGLQ</sequence>
<name>A0ABY3X7R3_9GAMM</name>
<dbReference type="RefSeq" id="WP_242148950.1">
    <property type="nucleotide sequence ID" value="NZ_CP093379.1"/>
</dbReference>
<gene>
    <name evidence="1" type="ORF">MMG00_12740</name>
</gene>